<feature type="domain" description="Protein kinase" evidence="15">
    <location>
        <begin position="162"/>
        <end position="450"/>
    </location>
</feature>
<evidence type="ECO:0000256" key="4">
    <source>
        <dbReference type="ARBA" id="ARBA00022679"/>
    </source>
</evidence>
<evidence type="ECO:0000256" key="10">
    <source>
        <dbReference type="ARBA" id="ARBA00022989"/>
    </source>
</evidence>
<keyword evidence="8 13" id="KW-0418">Kinase</keyword>
<dbReference type="PANTHER" id="PTHR23255">
    <property type="entry name" value="TRANSFORMING GROWTH FACTOR-BETA RECEPTOR TYPE I AND II"/>
    <property type="match status" value="1"/>
</dbReference>
<evidence type="ECO:0000256" key="3">
    <source>
        <dbReference type="ARBA" id="ARBA00022527"/>
    </source>
</evidence>
<dbReference type="InterPro" id="IPR001245">
    <property type="entry name" value="Ser-Thr/Tyr_kinase_cat_dom"/>
</dbReference>
<comment type="caution">
    <text evidence="16">The sequence shown here is derived from an EMBL/GenBank/DDBJ whole genome shotgun (WGS) entry which is preliminary data.</text>
</comment>
<evidence type="ECO:0000256" key="8">
    <source>
        <dbReference type="ARBA" id="ARBA00022777"/>
    </source>
</evidence>
<dbReference type="PRINTS" id="PR00653">
    <property type="entry name" value="ACTIVIN2R"/>
</dbReference>
<evidence type="ECO:0000256" key="7">
    <source>
        <dbReference type="ARBA" id="ARBA00022741"/>
    </source>
</evidence>
<dbReference type="PANTHER" id="PTHR23255:SF104">
    <property type="entry name" value="TGF-BETA RECEPTOR TYPE-2-LIKE ISOFORM X1"/>
    <property type="match status" value="1"/>
</dbReference>
<evidence type="ECO:0000313" key="16">
    <source>
        <dbReference type="EMBL" id="CAH3169478.1"/>
    </source>
</evidence>
<dbReference type="Gene3D" id="1.10.510.10">
    <property type="entry name" value="Transferase(Phosphotransferase) domain 1"/>
    <property type="match status" value="1"/>
</dbReference>
<proteinExistence type="inferred from homology"/>
<dbReference type="InterPro" id="IPR000333">
    <property type="entry name" value="TGFB_receptor"/>
</dbReference>
<keyword evidence="3 13" id="KW-0723">Serine/threonine-protein kinase</keyword>
<evidence type="ECO:0000256" key="14">
    <source>
        <dbReference type="SAM" id="MobiDB-lite"/>
    </source>
</evidence>
<evidence type="ECO:0000256" key="13">
    <source>
        <dbReference type="RuleBase" id="RU361271"/>
    </source>
</evidence>
<protein>
    <recommendedName>
        <fullName evidence="13">Serine/threonine-protein kinase receptor</fullName>
        <ecNumber evidence="13">2.7.11.30</ecNumber>
    </recommendedName>
</protein>
<accession>A0ABN8QSS2</accession>
<keyword evidence="17" id="KW-1185">Reference proteome</keyword>
<keyword evidence="9 13" id="KW-0067">ATP-binding</keyword>
<sequence>MEQEHACAKGTTAIEILSNRLLTGGSRWLLKGERTLLNVCAALALNKVKGSVTYIFDPRLFFREENYKRKVGKHPENTTKGSSNSPAAREKIPEQSETTIQVPKAAWISLVVILLPFTIIVFIHCLRACTKGHLERELLNKISESELDEVSVKHSFDSDNSIEREKVLAQGKFSEVWKGSWKGKSIAIKIFPPTAISSWRREHHMYSILLGKHSNILQMVSSKSEQIGDFLCLVTEFCENGSLLDYLLRTRGALRWGEAVRLASGITNGVAYLHSERSQSEWKVPIAHRDLKSTNVLVRTDGTCVISDFGLAMSLDSIEDASKNLQVGTYRYMSPEELLATVSLNSIETFKQMDVYSMALVLWEVMSQCDVTDSEKHYYLPFEDFVGENATLSNMLDVVVAKNCRPHLPNNSNDHEGLALFCQTVEECWDPDPEARLTADCAQTRLQELLLTSKSA</sequence>
<keyword evidence="7 13" id="KW-0547">Nucleotide-binding</keyword>
<feature type="transmembrane region" description="Helical" evidence="13">
    <location>
        <begin position="105"/>
        <end position="126"/>
    </location>
</feature>
<comment type="subcellular location">
    <subcellularLocation>
        <location evidence="1 13">Membrane</location>
        <topology evidence="1 13">Single-pass type I membrane protein</topology>
    </subcellularLocation>
</comment>
<dbReference type="EC" id="2.7.11.30" evidence="13"/>
<dbReference type="EMBL" id="CALNXK010000150">
    <property type="protein sequence ID" value="CAH3169478.1"/>
    <property type="molecule type" value="Genomic_DNA"/>
</dbReference>
<comment type="cofactor">
    <cofactor evidence="13">
        <name>Mg(2+)</name>
        <dbReference type="ChEBI" id="CHEBI:18420"/>
    </cofactor>
    <cofactor evidence="13">
        <name>Mn(2+)</name>
        <dbReference type="ChEBI" id="CHEBI:29035"/>
    </cofactor>
</comment>
<evidence type="ECO:0000256" key="11">
    <source>
        <dbReference type="ARBA" id="ARBA00023136"/>
    </source>
</evidence>
<evidence type="ECO:0000256" key="9">
    <source>
        <dbReference type="ARBA" id="ARBA00022840"/>
    </source>
</evidence>
<evidence type="ECO:0000259" key="15">
    <source>
        <dbReference type="PROSITE" id="PS50011"/>
    </source>
</evidence>
<keyword evidence="10 13" id="KW-1133">Transmembrane helix</keyword>
<evidence type="ECO:0000256" key="1">
    <source>
        <dbReference type="ARBA" id="ARBA00004479"/>
    </source>
</evidence>
<keyword evidence="4 13" id="KW-0808">Transferase</keyword>
<dbReference type="PROSITE" id="PS00108">
    <property type="entry name" value="PROTEIN_KINASE_ST"/>
    <property type="match status" value="1"/>
</dbReference>
<dbReference type="Gene3D" id="3.30.200.20">
    <property type="entry name" value="Phosphorylase Kinase, domain 1"/>
    <property type="match status" value="1"/>
</dbReference>
<feature type="region of interest" description="Disordered" evidence="14">
    <location>
        <begin position="72"/>
        <end position="95"/>
    </location>
</feature>
<evidence type="ECO:0000256" key="12">
    <source>
        <dbReference type="ARBA" id="ARBA00023170"/>
    </source>
</evidence>
<organism evidence="16 17">
    <name type="scientific">Porites lobata</name>
    <dbReference type="NCBI Taxonomy" id="104759"/>
    <lineage>
        <taxon>Eukaryota</taxon>
        <taxon>Metazoa</taxon>
        <taxon>Cnidaria</taxon>
        <taxon>Anthozoa</taxon>
        <taxon>Hexacorallia</taxon>
        <taxon>Scleractinia</taxon>
        <taxon>Fungiina</taxon>
        <taxon>Poritidae</taxon>
        <taxon>Porites</taxon>
    </lineage>
</organism>
<evidence type="ECO:0000256" key="6">
    <source>
        <dbReference type="ARBA" id="ARBA00022729"/>
    </source>
</evidence>
<reference evidence="16 17" key="1">
    <citation type="submission" date="2022-05" db="EMBL/GenBank/DDBJ databases">
        <authorList>
            <consortium name="Genoscope - CEA"/>
            <person name="William W."/>
        </authorList>
    </citation>
    <scope>NUCLEOTIDE SEQUENCE [LARGE SCALE GENOMIC DNA]</scope>
</reference>
<dbReference type="Pfam" id="PF07714">
    <property type="entry name" value="PK_Tyr_Ser-Thr"/>
    <property type="match status" value="1"/>
</dbReference>
<name>A0ABN8QSS2_9CNID</name>
<dbReference type="PROSITE" id="PS50011">
    <property type="entry name" value="PROTEIN_KINASE_DOM"/>
    <property type="match status" value="1"/>
</dbReference>
<keyword evidence="11 13" id="KW-0472">Membrane</keyword>
<keyword evidence="12 13" id="KW-0675">Receptor</keyword>
<dbReference type="SUPFAM" id="SSF56112">
    <property type="entry name" value="Protein kinase-like (PK-like)"/>
    <property type="match status" value="1"/>
</dbReference>
<comment type="catalytic activity">
    <reaction evidence="13">
        <text>L-threonyl-[receptor-protein] + ATP = O-phospho-L-threonyl-[receptor-protein] + ADP + H(+)</text>
        <dbReference type="Rhea" id="RHEA:44880"/>
        <dbReference type="Rhea" id="RHEA-COMP:11024"/>
        <dbReference type="Rhea" id="RHEA-COMP:11025"/>
        <dbReference type="ChEBI" id="CHEBI:15378"/>
        <dbReference type="ChEBI" id="CHEBI:30013"/>
        <dbReference type="ChEBI" id="CHEBI:30616"/>
        <dbReference type="ChEBI" id="CHEBI:61977"/>
        <dbReference type="ChEBI" id="CHEBI:456216"/>
        <dbReference type="EC" id="2.7.11.30"/>
    </reaction>
</comment>
<gene>
    <name evidence="16" type="ORF">PLOB_00010131</name>
</gene>
<comment type="similarity">
    <text evidence="2 13">Belongs to the protein kinase superfamily. TKL Ser/Thr protein kinase family. TGFB receptor subfamily.</text>
</comment>
<keyword evidence="13" id="KW-0479">Metal-binding</keyword>
<dbReference type="InterPro" id="IPR000719">
    <property type="entry name" value="Prot_kinase_dom"/>
</dbReference>
<dbReference type="Proteomes" id="UP001159405">
    <property type="component" value="Unassembled WGS sequence"/>
</dbReference>
<dbReference type="InterPro" id="IPR008271">
    <property type="entry name" value="Ser/Thr_kinase_AS"/>
</dbReference>
<keyword evidence="5 13" id="KW-0812">Transmembrane</keyword>
<evidence type="ECO:0000313" key="17">
    <source>
        <dbReference type="Proteomes" id="UP001159405"/>
    </source>
</evidence>
<dbReference type="SMART" id="SM00220">
    <property type="entry name" value="S_TKc"/>
    <property type="match status" value="1"/>
</dbReference>
<keyword evidence="13" id="KW-0460">Magnesium</keyword>
<keyword evidence="13" id="KW-0464">Manganese</keyword>
<evidence type="ECO:0000256" key="5">
    <source>
        <dbReference type="ARBA" id="ARBA00022692"/>
    </source>
</evidence>
<dbReference type="InterPro" id="IPR011009">
    <property type="entry name" value="Kinase-like_dom_sf"/>
</dbReference>
<keyword evidence="6" id="KW-0732">Signal</keyword>
<evidence type="ECO:0000256" key="2">
    <source>
        <dbReference type="ARBA" id="ARBA00009605"/>
    </source>
</evidence>